<proteinExistence type="predicted"/>
<feature type="region of interest" description="Disordered" evidence="1">
    <location>
        <begin position="439"/>
        <end position="469"/>
    </location>
</feature>
<dbReference type="AlphaFoldDB" id="A0A836GFR9"/>
<dbReference type="OrthoDB" id="273178at2759"/>
<dbReference type="GeneID" id="92511546"/>
<name>A0A836GFR9_9TRYP</name>
<dbReference type="Proteomes" id="UP000673552">
    <property type="component" value="Unassembled WGS sequence"/>
</dbReference>
<reference evidence="3" key="2">
    <citation type="journal article" date="2021" name="Sci. Data">
        <title>Chromosome-scale genome sequencing, assembly and annotation of six genomes from subfamily Leishmaniinae.</title>
        <authorList>
            <person name="Almutairi H."/>
            <person name="Urbaniak M.D."/>
            <person name="Bates M.D."/>
            <person name="Jariyapan N."/>
            <person name="Kwakye-Nuako G."/>
            <person name="Thomaz Soccol V."/>
            <person name="Al-Salem W.S."/>
            <person name="Dillon R.J."/>
            <person name="Bates P.A."/>
            <person name="Gatherer D."/>
        </authorList>
    </citation>
    <scope>NUCLEOTIDE SEQUENCE [LARGE SCALE GENOMIC DNA]</scope>
</reference>
<keyword evidence="3" id="KW-1185">Reference proteome</keyword>
<organism evidence="2 3">
    <name type="scientific">Leishmania martiniquensis</name>
    <dbReference type="NCBI Taxonomy" id="1580590"/>
    <lineage>
        <taxon>Eukaryota</taxon>
        <taxon>Discoba</taxon>
        <taxon>Euglenozoa</taxon>
        <taxon>Kinetoplastea</taxon>
        <taxon>Metakinetoplastina</taxon>
        <taxon>Trypanosomatida</taxon>
        <taxon>Trypanosomatidae</taxon>
        <taxon>Leishmaniinae</taxon>
        <taxon>Leishmania</taxon>
    </lineage>
</organism>
<gene>
    <name evidence="2" type="ORF">LSCM1_01419</name>
</gene>
<dbReference type="KEGG" id="lmat:92511546"/>
<protein>
    <submittedName>
        <fullName evidence="2">Uncharacterized protein</fullName>
    </submittedName>
</protein>
<dbReference type="EMBL" id="JAFEUZ010000031">
    <property type="protein sequence ID" value="KAG5471339.1"/>
    <property type="molecule type" value="Genomic_DNA"/>
</dbReference>
<evidence type="ECO:0000313" key="3">
    <source>
        <dbReference type="Proteomes" id="UP000673552"/>
    </source>
</evidence>
<dbReference type="Gene3D" id="3.80.10.10">
    <property type="entry name" value="Ribonuclease Inhibitor"/>
    <property type="match status" value="1"/>
</dbReference>
<dbReference type="RefSeq" id="XP_067176313.1">
    <property type="nucleotide sequence ID" value="XM_067319034.1"/>
</dbReference>
<reference evidence="3" key="1">
    <citation type="journal article" date="2021" name="Microbiol. Resour. Announc.">
        <title>LGAAP: Leishmaniinae Genome Assembly and Annotation Pipeline.</title>
        <authorList>
            <person name="Almutairi H."/>
            <person name="Urbaniak M.D."/>
            <person name="Bates M.D."/>
            <person name="Jariyapan N."/>
            <person name="Kwakye-Nuako G."/>
            <person name="Thomaz-Soccol V."/>
            <person name="Al-Salem W.S."/>
            <person name="Dillon R.J."/>
            <person name="Bates P.A."/>
            <person name="Gatherer D."/>
        </authorList>
    </citation>
    <scope>NUCLEOTIDE SEQUENCE [LARGE SCALE GENOMIC DNA]</scope>
</reference>
<dbReference type="SUPFAM" id="SSF52047">
    <property type="entry name" value="RNI-like"/>
    <property type="match status" value="1"/>
</dbReference>
<comment type="caution">
    <text evidence="2">The sequence shown here is derived from an EMBL/GenBank/DDBJ whole genome shotgun (WGS) entry which is preliminary data.</text>
</comment>
<evidence type="ECO:0000256" key="1">
    <source>
        <dbReference type="SAM" id="MobiDB-lite"/>
    </source>
</evidence>
<sequence length="903" mass="97462">MDAEALLRLTVLNLPSTPSPRTLTKGKSLSASPQPHIAESKGIHATFINLWIERLGHLDAIKAYLRNTLLFFLPGHWCCEPCETQHVALTEGEDTGGSPLTQYLEQSLAERPTKQGATKPFFAYLDALVSQLQPKAPHAQSSFQVWLKGVDKVLADTRALFTSLYSALFNSFCGVHQDLSTSYQRLAWEDVQLSYALAVCGLCHTVQARLLRVVVHAVSESFDACTANTRLVMFCAPASFTANGAADAVASVVQGRLGDITSSVMLNTSFADIFPKGAASYAVTKESHKELLAHLCHSISAYVGKLLAPSIEAVQPVPGVTESCCIPASESATLCSSDKATFTASPGKVEASSAALTPSSPNRLRVVSIEDAFELTALPEGAGIFSCVAELAAPIGDVEGSVQNLVEKQRKVMGVLLGGVPNGSTQPESWYDAHETCETTTSAAEDAPASPKRVPAAQKPSADHTEAVASYERNPKEALLFWHRLREALDLDEESITQAMSRCVFPNNSPYPNVFLNDLDLRNGDRATQLFLEEIRPLLSLKGAAAMKAVNARLFCEACAVYGEQLWERTLEIRESLPCLPLRVSGVLLGSMYPYMRTDKHFESLKQIYMQLCGVATQTGRTSRDAAILADIEVLLIKRAEALAHSVTAAASEQVEEMRTSLQSTVAASALRLGGESKAALTNAVNGTLLFNKVFCGTIGSSARVSENAAGLQMRLNRSTDAGSQGAALDEVAQSWNSPEKLSARGFSPGTPVADVYCQACLCHGVNPNLSLLHDLSISSADYFATLDLSSNYVGVKGLRPVLDLLQYNGEHLVSLSMCNNSLESGDVRDLCFILRGPPGKNLVHLDLSYNPFTNSAFPVLKELVASLTNLERLVMKGTLLFPNTARELQGILEERAIRRYSW</sequence>
<dbReference type="InterPro" id="IPR032675">
    <property type="entry name" value="LRR_dom_sf"/>
</dbReference>
<accession>A0A836GFR9</accession>
<evidence type="ECO:0000313" key="2">
    <source>
        <dbReference type="EMBL" id="KAG5471339.1"/>
    </source>
</evidence>